<dbReference type="Proteomes" id="UP000054937">
    <property type="component" value="Unassembled WGS sequence"/>
</dbReference>
<evidence type="ECO:0000256" key="2">
    <source>
        <dbReference type="ARBA" id="ARBA00022553"/>
    </source>
</evidence>
<evidence type="ECO:0000313" key="10">
    <source>
        <dbReference type="EMBL" id="KRX03606.1"/>
    </source>
</evidence>
<evidence type="ECO:0000256" key="8">
    <source>
        <dbReference type="SAM" id="MobiDB-lite"/>
    </source>
</evidence>
<evidence type="ECO:0000313" key="11">
    <source>
        <dbReference type="Proteomes" id="UP000054937"/>
    </source>
</evidence>
<keyword evidence="3" id="KW-0808">Transferase</keyword>
<keyword evidence="1" id="KW-0723">Serine/threonine-protein kinase</keyword>
<feature type="compositionally biased region" description="Low complexity" evidence="8">
    <location>
        <begin position="566"/>
        <end position="581"/>
    </location>
</feature>
<feature type="compositionally biased region" description="Low complexity" evidence="8">
    <location>
        <begin position="728"/>
        <end position="756"/>
    </location>
</feature>
<dbReference type="InterPro" id="IPR017441">
    <property type="entry name" value="Protein_kinase_ATP_BS"/>
</dbReference>
<dbReference type="InterPro" id="IPR008271">
    <property type="entry name" value="Ser/Thr_kinase_AS"/>
</dbReference>
<feature type="compositionally biased region" description="Polar residues" evidence="8">
    <location>
        <begin position="863"/>
        <end position="875"/>
    </location>
</feature>
<dbReference type="Gene3D" id="1.10.510.10">
    <property type="entry name" value="Transferase(Phosphotransferase) domain 1"/>
    <property type="match status" value="1"/>
</dbReference>
<sequence length="1288" mass="149470">MSNNYKNDFLSTLNKKIFKIDFRNTHSPFSVNPQTTTEELLVKVQQVLQRKFQDIDASLIVALTTPDNNEVIESYLGMKGQIVDPLEQNTLLKPIFRDPNLPQRNRVHINDLEFIKCIGKGGSSEVYLVRHKNNGKLYALKQIIKKTIEDKRRFEQIILEQQLLKQLKHEFLVELRSTFESENHLNFLIDFYPGGELFFHLQKYRFSEQETKFLFCEIVLVLQYLHEQKILYRDLKPENILLDIYGHIKLTDFGLCKMGLEQEELTQSFCGSPEYMAPEVVTREGHSYGVDFYTLGALLHELVCGLPPYYSQNPDEMMINILNDQLNLPDDISEELQDLLYQLLEKNAAHRLDNFEVIRNHPWLNGINWDDILQRKWQSPIEITLVDTNIHQEFLDIVIKQEDFHEPEDFQGVVPMFNYVNPDSYNELCNVKQISQDQQQNDELQDQQDQNQQIQEQQNIDQEQEKQRQIIQQQQMEQKEKQEKIELEKEKEKQLEKEREQEYLKQQEKLKRQQQQEEELQNKIKEQKQQAQQQLLLQQQQQQQQKQSENQIQQQQLIGGSKTPGNSHSNHNLTQNSNQNHHNQNLKLDYQDFLLYKQQQLQSHQKSQEKQSNKNSNSYLDNQKQSQQSLQMQQQQQQQYQQQNQKNVNSYVQNQLLAQQNTNNNSNNNINSSINNQHQFIVQQPHQVTINNNNNNNEQQVKPTAQTQSYVMMQKKILEEKLQQLKEQAAQANKQNKQTQQRKSSSSLSKNSKPSQIVNQNGVKKSTNKPSQSVERKDSNTFQSSFAQKASTNKTPTAQQFSGSLKSQLGKHLYNTQTSKNLKKTNTGIMHETDNSIEAYYSNDRANNIKGISNKQKSRPASGLSQQSKLSNQVDSAFRDPKKKRQNSKDHLIAGKSYNRPQSSNKKKSQQNNSHLSSSKHFSNLSSTPQNQYAMSYLGNKDSGNSFIPRQQSQMIHSSTVKNALNDKKLQVGNFKLGSNQNQGVQKTTYLSPPNKAIIGSIIQSKLLSQYQKEKENRVGPHYMGDGQNQQQQQKTNRSASKKKLESNTFLKSHLQNSNINYQQQQQQQAPSQLYQYQQYNHQHQQYQSQYSQKLQQQIMQLQSQQRLLQQKNQASNMKSSAQQQQQQQQNSYINSNSKQNYQQSGQSGINYNTSSNNTANNTNKQSGKNTNVKNFSINQQQMQQQQPNGHLGISVSTKNIKNQGFQSNLSKQISTTNIKKGNSGKSSGQNTKKLGQNLQDKRLSLGINGTSTTQNKNQKQAFFDFGVNINGLNQNKYNQSRNNRIYL</sequence>
<feature type="compositionally biased region" description="Polar residues" evidence="8">
    <location>
        <begin position="780"/>
        <end position="804"/>
    </location>
</feature>
<accession>A0A0V0QMZ4</accession>
<evidence type="ECO:0000259" key="9">
    <source>
        <dbReference type="PROSITE" id="PS50011"/>
    </source>
</evidence>
<evidence type="ECO:0000256" key="7">
    <source>
        <dbReference type="PROSITE-ProRule" id="PRU10141"/>
    </source>
</evidence>
<proteinExistence type="predicted"/>
<dbReference type="PROSITE" id="PS50011">
    <property type="entry name" value="PROTEIN_KINASE_DOM"/>
    <property type="match status" value="1"/>
</dbReference>
<feature type="binding site" evidence="7">
    <location>
        <position position="146"/>
    </location>
    <ligand>
        <name>ATP</name>
        <dbReference type="ChEBI" id="CHEBI:30616"/>
    </ligand>
</feature>
<feature type="compositionally biased region" description="Low complexity" evidence="8">
    <location>
        <begin position="910"/>
        <end position="927"/>
    </location>
</feature>
<dbReference type="GO" id="GO:0005524">
    <property type="term" value="F:ATP binding"/>
    <property type="evidence" value="ECO:0007669"/>
    <property type="project" value="UniProtKB-UniRule"/>
</dbReference>
<organism evidence="10 11">
    <name type="scientific">Pseudocohnilembus persalinus</name>
    <name type="common">Ciliate</name>
    <dbReference type="NCBI Taxonomy" id="266149"/>
    <lineage>
        <taxon>Eukaryota</taxon>
        <taxon>Sar</taxon>
        <taxon>Alveolata</taxon>
        <taxon>Ciliophora</taxon>
        <taxon>Intramacronucleata</taxon>
        <taxon>Oligohymenophorea</taxon>
        <taxon>Scuticociliatia</taxon>
        <taxon>Philasterida</taxon>
        <taxon>Pseudocohnilembidae</taxon>
        <taxon>Pseudocohnilembus</taxon>
    </lineage>
</organism>
<dbReference type="Pfam" id="PF00069">
    <property type="entry name" value="Pkinase"/>
    <property type="match status" value="1"/>
</dbReference>
<feature type="region of interest" description="Disordered" evidence="8">
    <location>
        <begin position="548"/>
        <end position="581"/>
    </location>
</feature>
<feature type="region of interest" description="Disordered" evidence="8">
    <location>
        <begin position="850"/>
        <end position="927"/>
    </location>
</feature>
<dbReference type="GO" id="GO:0004674">
    <property type="term" value="F:protein serine/threonine kinase activity"/>
    <property type="evidence" value="ECO:0007669"/>
    <property type="project" value="UniProtKB-KW"/>
</dbReference>
<feature type="region of interest" description="Disordered" evidence="8">
    <location>
        <begin position="1110"/>
        <end position="1172"/>
    </location>
</feature>
<dbReference type="CDD" id="cd05123">
    <property type="entry name" value="STKc_AGC"/>
    <property type="match status" value="1"/>
</dbReference>
<dbReference type="PROSITE" id="PS00108">
    <property type="entry name" value="PROTEIN_KINASE_ST"/>
    <property type="match status" value="1"/>
</dbReference>
<dbReference type="FunFam" id="1.10.510.10:FF:000008">
    <property type="entry name" value="Non-specific serine/threonine protein kinase"/>
    <property type="match status" value="1"/>
</dbReference>
<evidence type="ECO:0000256" key="5">
    <source>
        <dbReference type="ARBA" id="ARBA00022777"/>
    </source>
</evidence>
<dbReference type="OMA" id="GISQTHI"/>
<dbReference type="SMART" id="SM00220">
    <property type="entry name" value="S_TKc"/>
    <property type="match status" value="1"/>
</dbReference>
<keyword evidence="4 7" id="KW-0547">Nucleotide-binding</keyword>
<dbReference type="Gene3D" id="3.30.200.20">
    <property type="entry name" value="Phosphorylase Kinase, domain 1"/>
    <property type="match status" value="1"/>
</dbReference>
<keyword evidence="11" id="KW-1185">Reference proteome</keyword>
<dbReference type="PROSITE" id="PS00107">
    <property type="entry name" value="PROTEIN_KINASE_ATP"/>
    <property type="match status" value="1"/>
</dbReference>
<feature type="compositionally biased region" description="Polar residues" evidence="8">
    <location>
        <begin position="757"/>
        <end position="773"/>
    </location>
</feature>
<dbReference type="InterPro" id="IPR045270">
    <property type="entry name" value="STKc_AGC"/>
</dbReference>
<comment type="caution">
    <text evidence="10">The sequence shown here is derived from an EMBL/GenBank/DDBJ whole genome shotgun (WGS) entry which is preliminary data.</text>
</comment>
<feature type="compositionally biased region" description="Low complexity" evidence="8">
    <location>
        <begin position="613"/>
        <end position="646"/>
    </location>
</feature>
<evidence type="ECO:0000256" key="6">
    <source>
        <dbReference type="ARBA" id="ARBA00022840"/>
    </source>
</evidence>
<feature type="region of interest" description="Disordered" evidence="8">
    <location>
        <begin position="728"/>
        <end position="804"/>
    </location>
</feature>
<gene>
    <name evidence="10" type="ORF">PPERSA_04158</name>
</gene>
<keyword evidence="5 10" id="KW-0418">Kinase</keyword>
<keyword evidence="6 7" id="KW-0067">ATP-binding</keyword>
<protein>
    <submittedName>
        <fullName evidence="10">Protein kinase-like domain</fullName>
    </submittedName>
</protein>
<dbReference type="InterPro" id="IPR011009">
    <property type="entry name" value="Kinase-like_dom_sf"/>
</dbReference>
<feature type="region of interest" description="Disordered" evidence="8">
    <location>
        <begin position="1013"/>
        <end position="1045"/>
    </location>
</feature>
<keyword evidence="2" id="KW-0597">Phosphoprotein</keyword>
<dbReference type="InParanoid" id="A0A0V0QMZ4"/>
<dbReference type="EMBL" id="LDAU01000129">
    <property type="protein sequence ID" value="KRX03606.1"/>
    <property type="molecule type" value="Genomic_DNA"/>
</dbReference>
<evidence type="ECO:0000256" key="3">
    <source>
        <dbReference type="ARBA" id="ARBA00022679"/>
    </source>
</evidence>
<feature type="region of interest" description="Disordered" evidence="8">
    <location>
        <begin position="600"/>
        <end position="646"/>
    </location>
</feature>
<feature type="domain" description="Protein kinase" evidence="9">
    <location>
        <begin position="112"/>
        <end position="364"/>
    </location>
</feature>
<evidence type="ECO:0000256" key="4">
    <source>
        <dbReference type="ARBA" id="ARBA00022741"/>
    </source>
</evidence>
<feature type="compositionally biased region" description="Low complexity" evidence="8">
    <location>
        <begin position="548"/>
        <end position="557"/>
    </location>
</feature>
<reference evidence="10 11" key="1">
    <citation type="journal article" date="2015" name="Sci. Rep.">
        <title>Genome of the facultative scuticociliatosis pathogen Pseudocohnilembus persalinus provides insight into its virulence through horizontal gene transfer.</title>
        <authorList>
            <person name="Xiong J."/>
            <person name="Wang G."/>
            <person name="Cheng J."/>
            <person name="Tian M."/>
            <person name="Pan X."/>
            <person name="Warren A."/>
            <person name="Jiang C."/>
            <person name="Yuan D."/>
            <person name="Miao W."/>
        </authorList>
    </citation>
    <scope>NUCLEOTIDE SEQUENCE [LARGE SCALE GENOMIC DNA]</scope>
    <source>
        <strain evidence="10">36N120E</strain>
    </source>
</reference>
<feature type="compositionally biased region" description="Low complexity" evidence="8">
    <location>
        <begin position="1110"/>
        <end position="1164"/>
    </location>
</feature>
<dbReference type="InterPro" id="IPR000719">
    <property type="entry name" value="Prot_kinase_dom"/>
</dbReference>
<feature type="region of interest" description="Disordered" evidence="8">
    <location>
        <begin position="1207"/>
        <end position="1234"/>
    </location>
</feature>
<evidence type="ECO:0000256" key="1">
    <source>
        <dbReference type="ARBA" id="ARBA00022527"/>
    </source>
</evidence>
<feature type="region of interest" description="Disordered" evidence="8">
    <location>
        <begin position="436"/>
        <end position="461"/>
    </location>
</feature>
<dbReference type="PANTHER" id="PTHR24351">
    <property type="entry name" value="RIBOSOMAL PROTEIN S6 KINASE"/>
    <property type="match status" value="1"/>
</dbReference>
<name>A0A0V0QMZ4_PSEPJ</name>
<dbReference type="SUPFAM" id="SSF56112">
    <property type="entry name" value="Protein kinase-like (PK-like)"/>
    <property type="match status" value="1"/>
</dbReference>